<organism evidence="1 2">
    <name type="scientific">Fusobacterium phage Fnu1</name>
    <dbReference type="NCBI Taxonomy" id="2530024"/>
    <lineage>
        <taxon>Viruses</taxon>
        <taxon>Duplodnaviria</taxon>
        <taxon>Heunggongvirae</taxon>
        <taxon>Uroviricota</taxon>
        <taxon>Caudoviricetes</taxon>
        <taxon>Latrobevirus</taxon>
        <taxon>Latrobevirus FNU1</taxon>
    </lineage>
</organism>
<proteinExistence type="predicted"/>
<protein>
    <submittedName>
        <fullName evidence="1">ComF family protein</fullName>
    </submittedName>
</protein>
<dbReference type="EMBL" id="MK554696">
    <property type="protein sequence ID" value="QBJ04155.1"/>
    <property type="molecule type" value="Genomic_DNA"/>
</dbReference>
<dbReference type="RefSeq" id="YP_010082810.1">
    <property type="nucleotide sequence ID" value="NC_055035.1"/>
</dbReference>
<evidence type="ECO:0000313" key="1">
    <source>
        <dbReference type="EMBL" id="QBJ04155.1"/>
    </source>
</evidence>
<name>A0A481W7I6_9CAUD</name>
<dbReference type="KEGG" id="vg:65071818"/>
<dbReference type="Proteomes" id="UP000292160">
    <property type="component" value="Segment"/>
</dbReference>
<keyword evidence="2" id="KW-1185">Reference proteome</keyword>
<reference evidence="1 2" key="1">
    <citation type="submission" date="2019-02" db="EMBL/GenBank/DDBJ databases">
        <title>Genomic, morphological and functional characterisation of novel bacteriophage Fnu1 capable of disrupt Fusobacterium nucleatum biofilm.</title>
        <authorList>
            <person name="Kabwe M."/>
            <person name="Brown T.L."/>
            <person name="Dashper S."/>
            <person name="Speirs L."/>
            <person name="Ku H."/>
            <person name="Petrovski S."/>
            <person name="Chan H.T."/>
            <person name="Lock P."/>
            <person name="Tucci J."/>
        </authorList>
    </citation>
    <scope>NUCLEOTIDE SEQUENCE [LARGE SCALE GENOMIC DNA]</scope>
</reference>
<sequence>MFINLKIPSKESIRFIKREQIFGMKSDLTDSNITVLSTRENLDNTLNLIFEKKDEYNITKVITNFYLGRLDYIKFAYMENEFCAGNYCDCCGTPLNVFNRDDNISSLCKKCNSKYNQLDFDKYNIRYENIHINLEYFE</sequence>
<evidence type="ECO:0000313" key="2">
    <source>
        <dbReference type="Proteomes" id="UP000292160"/>
    </source>
</evidence>
<dbReference type="GeneID" id="65071818"/>
<accession>A0A481W7I6</accession>